<dbReference type="GO" id="GO:0009253">
    <property type="term" value="P:peptidoglycan catabolic process"/>
    <property type="evidence" value="ECO:0007669"/>
    <property type="project" value="InterPro"/>
</dbReference>
<gene>
    <name evidence="5" type="ORF">AWM70_09490</name>
</gene>
<dbReference type="Pfam" id="PF01520">
    <property type="entry name" value="Amidase_3"/>
    <property type="match status" value="1"/>
</dbReference>
<dbReference type="EMBL" id="CP014167">
    <property type="protein sequence ID" value="ANS74796.1"/>
    <property type="molecule type" value="Genomic_DNA"/>
</dbReference>
<dbReference type="OrthoDB" id="9806267at2"/>
<keyword evidence="1" id="KW-0378">Hydrolase</keyword>
<dbReference type="Gene3D" id="2.60.40.3500">
    <property type="match status" value="1"/>
</dbReference>
<proteinExistence type="predicted"/>
<dbReference type="SUPFAM" id="SSF53187">
    <property type="entry name" value="Zn-dependent exopeptidases"/>
    <property type="match status" value="1"/>
</dbReference>
<evidence type="ECO:0000256" key="1">
    <source>
        <dbReference type="ARBA" id="ARBA00022801"/>
    </source>
</evidence>
<evidence type="ECO:0000313" key="5">
    <source>
        <dbReference type="EMBL" id="ANS74796.1"/>
    </source>
</evidence>
<dbReference type="SMART" id="SM00646">
    <property type="entry name" value="Ami_3"/>
    <property type="match status" value="1"/>
</dbReference>
<dbReference type="Pfam" id="PF11741">
    <property type="entry name" value="AMIN"/>
    <property type="match status" value="1"/>
</dbReference>
<dbReference type="Gene3D" id="3.40.630.40">
    <property type="entry name" value="Zn-dependent exopeptidases"/>
    <property type="match status" value="1"/>
</dbReference>
<dbReference type="PANTHER" id="PTHR30404:SF0">
    <property type="entry name" value="N-ACETYLMURAMOYL-L-ALANINE AMIDASE AMIC"/>
    <property type="match status" value="1"/>
</dbReference>
<protein>
    <submittedName>
        <fullName evidence="5">N-acetylmuramoyl-L-alanine amidase</fullName>
    </submittedName>
</protein>
<feature type="signal peptide" evidence="3">
    <location>
        <begin position="1"/>
        <end position="23"/>
    </location>
</feature>
<evidence type="ECO:0000259" key="4">
    <source>
        <dbReference type="SMART" id="SM00646"/>
    </source>
</evidence>
<evidence type="ECO:0000256" key="3">
    <source>
        <dbReference type="SAM" id="SignalP"/>
    </source>
</evidence>
<feature type="chain" id="PRO_5008527584" evidence="3">
    <location>
        <begin position="24"/>
        <end position="477"/>
    </location>
</feature>
<dbReference type="STRING" id="1462996.AWM70_09490"/>
<reference evidence="5 6" key="1">
    <citation type="submission" date="2016-01" db="EMBL/GenBank/DDBJ databases">
        <title>Complete Genome Sequence of Paenibacillus yonginensis DCY84, a novel Plant Growth-Promoting Bacteria with Elicitation of Induced Systemic Resistance.</title>
        <authorList>
            <person name="Kim Y.J."/>
            <person name="Yang D.C."/>
            <person name="Sukweenadhi J."/>
        </authorList>
    </citation>
    <scope>NUCLEOTIDE SEQUENCE [LARGE SCALE GENOMIC DNA]</scope>
    <source>
        <strain evidence="5 6">DCY84</strain>
    </source>
</reference>
<feature type="region of interest" description="Disordered" evidence="2">
    <location>
        <begin position="140"/>
        <end position="165"/>
    </location>
</feature>
<name>A0A1B1N064_9BACL</name>
<dbReference type="GO" id="GO:0030288">
    <property type="term" value="C:outer membrane-bounded periplasmic space"/>
    <property type="evidence" value="ECO:0007669"/>
    <property type="project" value="TreeGrafter"/>
</dbReference>
<feature type="domain" description="MurNAc-LAA" evidence="4">
    <location>
        <begin position="363"/>
        <end position="471"/>
    </location>
</feature>
<dbReference type="SUPFAM" id="SSF55383">
    <property type="entry name" value="Copper amine oxidase, domain N"/>
    <property type="match status" value="1"/>
</dbReference>
<dbReference type="InterPro" id="IPR012854">
    <property type="entry name" value="Cu_amine_oxidase-like_N"/>
</dbReference>
<feature type="compositionally biased region" description="Low complexity" evidence="2">
    <location>
        <begin position="145"/>
        <end position="154"/>
    </location>
</feature>
<dbReference type="CDD" id="cd02696">
    <property type="entry name" value="MurNAc-LAA"/>
    <property type="match status" value="1"/>
</dbReference>
<dbReference type="GO" id="GO:0008745">
    <property type="term" value="F:N-acetylmuramoyl-L-alanine amidase activity"/>
    <property type="evidence" value="ECO:0007669"/>
    <property type="project" value="InterPro"/>
</dbReference>
<evidence type="ECO:0000256" key="2">
    <source>
        <dbReference type="SAM" id="MobiDB-lite"/>
    </source>
</evidence>
<dbReference type="InterPro" id="IPR002508">
    <property type="entry name" value="MurNAc-LAA_cat"/>
</dbReference>
<organism evidence="5 6">
    <name type="scientific">Paenibacillus yonginensis</name>
    <dbReference type="NCBI Taxonomy" id="1462996"/>
    <lineage>
        <taxon>Bacteria</taxon>
        <taxon>Bacillati</taxon>
        <taxon>Bacillota</taxon>
        <taxon>Bacilli</taxon>
        <taxon>Bacillales</taxon>
        <taxon>Paenibacillaceae</taxon>
        <taxon>Paenibacillus</taxon>
    </lineage>
</organism>
<dbReference type="InterPro" id="IPR050695">
    <property type="entry name" value="N-acetylmuramoyl_amidase_3"/>
</dbReference>
<dbReference type="Proteomes" id="UP000092573">
    <property type="component" value="Chromosome"/>
</dbReference>
<sequence length="477" mass="50601">MKKFGFLIILFLCVLAFPLTGHAASKATHILLDGNEIDLSADRQVQVVNNSVMIPIRVVVEELGFNVDWNSKTGTVTIQQSGNVITLLTNSNTATVNGQSFKLTAPAFAKNGTTFVPVRFVSEQMGLAVDWNNVTKTVSLTTPNSGSGSASLPGGNSGSGGSVSVPDPNANLVSLTGLSYSDNRLILAVDGQVSPKTSTLTNPDRIVIDLPNVKFAADFASGFPLDSHQTGTIPVTGYPDVSQIRYSLFNSQPSTIRIVLDLNYAKGFEMTNANDGLVIIDLDKGTAPGTTNPAPGGNGKKLVVIDAGHGGSDPGAISLHSKKEKDFTLAVVLKVEKLLKNEPNIDYVLTRSGDTYPSLSDRTDLANKLKADAFVSVHGNSGPSSASGVETYYTRSGSSQTFANIMHKYLVKATGLPDRKVRQSSLHVTRETTMPAVLLECGFLSNKGDEAKMYSADFQQKVAEGIVAGIKEFLGVK</sequence>
<dbReference type="InterPro" id="IPR036582">
    <property type="entry name" value="Mao_N_sf"/>
</dbReference>
<dbReference type="PANTHER" id="PTHR30404">
    <property type="entry name" value="N-ACETYLMURAMOYL-L-ALANINE AMIDASE"/>
    <property type="match status" value="1"/>
</dbReference>
<dbReference type="Pfam" id="PF07833">
    <property type="entry name" value="Cu_amine_oxidN1"/>
    <property type="match status" value="1"/>
</dbReference>
<dbReference type="InterPro" id="IPR021731">
    <property type="entry name" value="AMIN_dom"/>
</dbReference>
<accession>A0A1B1N064</accession>
<dbReference type="AlphaFoldDB" id="A0A1B1N064"/>
<evidence type="ECO:0000313" key="6">
    <source>
        <dbReference type="Proteomes" id="UP000092573"/>
    </source>
</evidence>
<keyword evidence="3" id="KW-0732">Signal</keyword>
<dbReference type="KEGG" id="pyg:AWM70_09490"/>
<keyword evidence="6" id="KW-1185">Reference proteome</keyword>
<dbReference type="Gene3D" id="3.30.457.10">
    <property type="entry name" value="Copper amine oxidase-like, N-terminal domain"/>
    <property type="match status" value="1"/>
</dbReference>